<dbReference type="AlphaFoldDB" id="A0AAW1UN63"/>
<sequence>CLSSNPELDCQLRLATHLSSKNGRCDLAVSFHFEADFQLMYADNNDLLYHQLMNA</sequence>
<name>A0AAW1UN63_9CUCU</name>
<reference evidence="1 2" key="1">
    <citation type="submission" date="2023-03" db="EMBL/GenBank/DDBJ databases">
        <title>Genome insight into feeding habits of ladybird beetles.</title>
        <authorList>
            <person name="Li H.-S."/>
            <person name="Huang Y.-H."/>
            <person name="Pang H."/>
        </authorList>
    </citation>
    <scope>NUCLEOTIDE SEQUENCE [LARGE SCALE GENOMIC DNA]</scope>
    <source>
        <strain evidence="1">SYSU_2023b</strain>
        <tissue evidence="1">Whole body</tissue>
    </source>
</reference>
<feature type="non-terminal residue" evidence="1">
    <location>
        <position position="1"/>
    </location>
</feature>
<proteinExistence type="predicted"/>
<organism evidence="1 2">
    <name type="scientific">Henosepilachna vigintioctopunctata</name>
    <dbReference type="NCBI Taxonomy" id="420089"/>
    <lineage>
        <taxon>Eukaryota</taxon>
        <taxon>Metazoa</taxon>
        <taxon>Ecdysozoa</taxon>
        <taxon>Arthropoda</taxon>
        <taxon>Hexapoda</taxon>
        <taxon>Insecta</taxon>
        <taxon>Pterygota</taxon>
        <taxon>Neoptera</taxon>
        <taxon>Endopterygota</taxon>
        <taxon>Coleoptera</taxon>
        <taxon>Polyphaga</taxon>
        <taxon>Cucujiformia</taxon>
        <taxon>Coccinelloidea</taxon>
        <taxon>Coccinellidae</taxon>
        <taxon>Epilachninae</taxon>
        <taxon>Epilachnini</taxon>
        <taxon>Henosepilachna</taxon>
    </lineage>
</organism>
<dbReference type="Proteomes" id="UP001431783">
    <property type="component" value="Unassembled WGS sequence"/>
</dbReference>
<gene>
    <name evidence="1" type="ORF">WA026_015369</name>
</gene>
<accession>A0AAW1UN63</accession>
<evidence type="ECO:0000313" key="1">
    <source>
        <dbReference type="EMBL" id="KAK9881251.1"/>
    </source>
</evidence>
<keyword evidence="2" id="KW-1185">Reference proteome</keyword>
<protein>
    <submittedName>
        <fullName evidence="1">Uncharacterized protein</fullName>
    </submittedName>
</protein>
<evidence type="ECO:0000313" key="2">
    <source>
        <dbReference type="Proteomes" id="UP001431783"/>
    </source>
</evidence>
<dbReference type="EMBL" id="JARQZJ010000068">
    <property type="protein sequence ID" value="KAK9881251.1"/>
    <property type="molecule type" value="Genomic_DNA"/>
</dbReference>
<comment type="caution">
    <text evidence="1">The sequence shown here is derived from an EMBL/GenBank/DDBJ whole genome shotgun (WGS) entry which is preliminary data.</text>
</comment>